<dbReference type="Gene3D" id="3.40.50.300">
    <property type="entry name" value="P-loop containing nucleotide triphosphate hydrolases"/>
    <property type="match status" value="2"/>
</dbReference>
<dbReference type="SUPFAM" id="SSF52540">
    <property type="entry name" value="P-loop containing nucleoside triphosphate hydrolases"/>
    <property type="match status" value="1"/>
</dbReference>
<evidence type="ECO:0000313" key="5">
    <source>
        <dbReference type="EMBL" id="KAF1952582.1"/>
    </source>
</evidence>
<accession>A0A6A5TLJ9</accession>
<dbReference type="OrthoDB" id="5427350at2759"/>
<sequence length="919" mass="103456">MVLINPWIAAQKNPKAIATPPSTPPTEYTAPATGMDHPQNFSDGVKAEKLDMENTESSALPRGPLASNRKRPNDALSARVKEHDPNSELLPNHPNMQRPTTLAEDTAFRQYEKVKAFLEKTPYRKRDKIVDRILAIFEERKRPDFKLARVLTVVTGESGKGKSSTMNSLLGKRFCSTGKSVQSVTNVMLRFRNIQGSKHVLQADVFIHEKATIRLSFEQRLAHYHQFTEALAEGRFEEQDAADGQSEMELLAQTAVKIFSDLFAFTLECQDIEKTEEFLNNHKDHDILDTVEKWLDRILVSLQKQGLRGNKLTFKAATMEGLLKLIQPFAATVAEPFIQGCNLHCCPYPIVDLIDICYNSNMLKTGNELADVPGIGDVNRAHVDRAQLALLQADKVMVVGDMDRSGSHTSIMNQLHSAFKKKGSRGVFLVLTKSEDIGAEDDKMTKFTPEESRQLEDLERQIEDMEATIDDLRARKTQAFADKAYAMYGTLEGECVGMEKYEMRVRVRNRATTEYLQTKYKNTTKDPHPLEVFCISNTEYEKYMDGYPQDKPPKLSLEGTGVPALRKFITLFPANGRFATLKHHVNDTWDSLISTLEMAGSDAKVEQKEQLDYDFSRAQADMIACIEGIFALFKVGKIEIVKKRMADAEEQCKVDATEKLEEISEQLHFKSHEAVMANFGTRTTLKSGEQNWNQDFLEIALKTINIQLNYLRTKHAPSLRTDLSQRVGQVVDELVHQLDNNPKYDAAGADSHFRKDLRRRKTAFTTACTAAGTGFLDDIGDIHDIAKTESGPAATSYFGEPMRAVYLKANKAKRVPGASTLKKARTRSMATQLRSKNGPFHHLQTKLLEALNTALDKQRDELLAKVAKINIDPICSTKGDDSEEYGGFREGIDGLVPELKKVFEEEVRANIRRTEEMCK</sequence>
<feature type="domain" description="DUF7605" evidence="4">
    <location>
        <begin position="651"/>
        <end position="813"/>
    </location>
</feature>
<keyword evidence="6" id="KW-1185">Reference proteome</keyword>
<evidence type="ECO:0000259" key="3">
    <source>
        <dbReference type="Pfam" id="PF00350"/>
    </source>
</evidence>
<dbReference type="PANTHER" id="PTHR36681">
    <property type="entry name" value="NUCLEAR GTPASE, GERMINAL CENTER-ASSOCIATED, TANDEM DUPLICATE 3"/>
    <property type="match status" value="1"/>
</dbReference>
<gene>
    <name evidence="5" type="ORF">CC80DRAFT_572350</name>
</gene>
<keyword evidence="1" id="KW-0175">Coiled coil</keyword>
<organism evidence="5 6">
    <name type="scientific">Byssothecium circinans</name>
    <dbReference type="NCBI Taxonomy" id="147558"/>
    <lineage>
        <taxon>Eukaryota</taxon>
        <taxon>Fungi</taxon>
        <taxon>Dikarya</taxon>
        <taxon>Ascomycota</taxon>
        <taxon>Pezizomycotina</taxon>
        <taxon>Dothideomycetes</taxon>
        <taxon>Pleosporomycetidae</taxon>
        <taxon>Pleosporales</taxon>
        <taxon>Massarineae</taxon>
        <taxon>Massarinaceae</taxon>
        <taxon>Byssothecium</taxon>
    </lineage>
</organism>
<dbReference type="InterPro" id="IPR045063">
    <property type="entry name" value="Dynamin_N"/>
</dbReference>
<evidence type="ECO:0000256" key="2">
    <source>
        <dbReference type="SAM" id="MobiDB-lite"/>
    </source>
</evidence>
<evidence type="ECO:0000259" key="4">
    <source>
        <dbReference type="Pfam" id="PF24564"/>
    </source>
</evidence>
<protein>
    <recommendedName>
        <fullName evidence="7">RHD3-domain-containing protein</fullName>
    </recommendedName>
</protein>
<dbReference type="Proteomes" id="UP000800035">
    <property type="component" value="Unassembled WGS sequence"/>
</dbReference>
<dbReference type="AlphaFoldDB" id="A0A6A5TLJ9"/>
<dbReference type="InterPro" id="IPR056024">
    <property type="entry name" value="DUF7605"/>
</dbReference>
<name>A0A6A5TLJ9_9PLEO</name>
<proteinExistence type="predicted"/>
<feature type="region of interest" description="Disordered" evidence="2">
    <location>
        <begin position="15"/>
        <end position="74"/>
    </location>
</feature>
<dbReference type="EMBL" id="ML977010">
    <property type="protein sequence ID" value="KAF1952582.1"/>
    <property type="molecule type" value="Genomic_DNA"/>
</dbReference>
<dbReference type="PANTHER" id="PTHR36681:SF3">
    <property type="entry name" value="NUCLEAR GTPASE, GERMINAL CENTER-ASSOCIATED, TANDEM DUPLICATE 3"/>
    <property type="match status" value="1"/>
</dbReference>
<dbReference type="InterPro" id="IPR027417">
    <property type="entry name" value="P-loop_NTPase"/>
</dbReference>
<evidence type="ECO:0008006" key="7">
    <source>
        <dbReference type="Google" id="ProtNLM"/>
    </source>
</evidence>
<evidence type="ECO:0000313" key="6">
    <source>
        <dbReference type="Proteomes" id="UP000800035"/>
    </source>
</evidence>
<evidence type="ECO:0000256" key="1">
    <source>
        <dbReference type="SAM" id="Coils"/>
    </source>
</evidence>
<dbReference type="Pfam" id="PF00350">
    <property type="entry name" value="Dynamin_N"/>
    <property type="match status" value="1"/>
</dbReference>
<feature type="coiled-coil region" evidence="1">
    <location>
        <begin position="448"/>
        <end position="482"/>
    </location>
</feature>
<reference evidence="5" key="1">
    <citation type="journal article" date="2020" name="Stud. Mycol.">
        <title>101 Dothideomycetes genomes: a test case for predicting lifestyles and emergence of pathogens.</title>
        <authorList>
            <person name="Haridas S."/>
            <person name="Albert R."/>
            <person name="Binder M."/>
            <person name="Bloem J."/>
            <person name="Labutti K."/>
            <person name="Salamov A."/>
            <person name="Andreopoulos B."/>
            <person name="Baker S."/>
            <person name="Barry K."/>
            <person name="Bills G."/>
            <person name="Bluhm B."/>
            <person name="Cannon C."/>
            <person name="Castanera R."/>
            <person name="Culley D."/>
            <person name="Daum C."/>
            <person name="Ezra D."/>
            <person name="Gonzalez J."/>
            <person name="Henrissat B."/>
            <person name="Kuo A."/>
            <person name="Liang C."/>
            <person name="Lipzen A."/>
            <person name="Lutzoni F."/>
            <person name="Magnuson J."/>
            <person name="Mondo S."/>
            <person name="Nolan M."/>
            <person name="Ohm R."/>
            <person name="Pangilinan J."/>
            <person name="Park H.-J."/>
            <person name="Ramirez L."/>
            <person name="Alfaro M."/>
            <person name="Sun H."/>
            <person name="Tritt A."/>
            <person name="Yoshinaga Y."/>
            <person name="Zwiers L.-H."/>
            <person name="Turgeon B."/>
            <person name="Goodwin S."/>
            <person name="Spatafora J."/>
            <person name="Crous P."/>
            <person name="Grigoriev I."/>
        </authorList>
    </citation>
    <scope>NUCLEOTIDE SEQUENCE</scope>
    <source>
        <strain evidence="5">CBS 675.92</strain>
    </source>
</reference>
<feature type="domain" description="Dynamin N-terminal" evidence="3">
    <location>
        <begin position="153"/>
        <end position="433"/>
    </location>
</feature>
<dbReference type="Pfam" id="PF24564">
    <property type="entry name" value="DUF7605"/>
    <property type="match status" value="1"/>
</dbReference>